<comment type="caution">
    <text evidence="2">The sequence shown here is derived from an EMBL/GenBank/DDBJ whole genome shotgun (WGS) entry which is preliminary data.</text>
</comment>
<sequence>MCHLISNKKVPSAISPILSFLIVMAVFSFVDIATSGYITTGLIRYITFAVVITAAIKLRQLIESIILSSEKE</sequence>
<organism evidence="2 3">
    <name type="scientific">Alkalibaculum bacchi</name>
    <dbReference type="NCBI Taxonomy" id="645887"/>
    <lineage>
        <taxon>Bacteria</taxon>
        <taxon>Bacillati</taxon>
        <taxon>Bacillota</taxon>
        <taxon>Clostridia</taxon>
        <taxon>Eubacteriales</taxon>
        <taxon>Eubacteriaceae</taxon>
        <taxon>Alkalibaculum</taxon>
    </lineage>
</organism>
<keyword evidence="1" id="KW-0472">Membrane</keyword>
<protein>
    <submittedName>
        <fullName evidence="2">Uncharacterized protein</fullName>
    </submittedName>
</protein>
<evidence type="ECO:0000313" key="3">
    <source>
        <dbReference type="Proteomes" id="UP000253490"/>
    </source>
</evidence>
<accession>A0A366I2Z3</accession>
<dbReference type="RefSeq" id="WP_113921010.1">
    <property type="nucleotide sequence ID" value="NZ_QNRX01000012.1"/>
</dbReference>
<proteinExistence type="predicted"/>
<dbReference type="AlphaFoldDB" id="A0A366I2Z3"/>
<keyword evidence="1" id="KW-1133">Transmembrane helix</keyword>
<gene>
    <name evidence="2" type="ORF">DES36_11245</name>
</gene>
<keyword evidence="1" id="KW-0812">Transmembrane</keyword>
<name>A0A366I2Z3_9FIRM</name>
<evidence type="ECO:0000313" key="2">
    <source>
        <dbReference type="EMBL" id="RBP62072.1"/>
    </source>
</evidence>
<reference evidence="2 3" key="1">
    <citation type="submission" date="2018-06" db="EMBL/GenBank/DDBJ databases">
        <title>Genomic Encyclopedia of Type Strains, Phase IV (KMG-IV): sequencing the most valuable type-strain genomes for metagenomic binning, comparative biology and taxonomic classification.</title>
        <authorList>
            <person name="Goeker M."/>
        </authorList>
    </citation>
    <scope>NUCLEOTIDE SEQUENCE [LARGE SCALE GENOMIC DNA]</scope>
    <source>
        <strain evidence="2 3">DSM 22112</strain>
    </source>
</reference>
<feature type="transmembrane region" description="Helical" evidence="1">
    <location>
        <begin position="36"/>
        <end position="56"/>
    </location>
</feature>
<keyword evidence="3" id="KW-1185">Reference proteome</keyword>
<feature type="transmembrane region" description="Helical" evidence="1">
    <location>
        <begin position="12"/>
        <end position="30"/>
    </location>
</feature>
<dbReference type="EMBL" id="QNRX01000012">
    <property type="protein sequence ID" value="RBP62072.1"/>
    <property type="molecule type" value="Genomic_DNA"/>
</dbReference>
<dbReference type="Proteomes" id="UP000253490">
    <property type="component" value="Unassembled WGS sequence"/>
</dbReference>
<evidence type="ECO:0000256" key="1">
    <source>
        <dbReference type="SAM" id="Phobius"/>
    </source>
</evidence>